<dbReference type="PANTHER" id="PTHR13440">
    <property type="entry name" value="BLOC-1 RELATED COMPLEX SUBUNIT 6"/>
    <property type="match status" value="1"/>
</dbReference>
<feature type="compositionally biased region" description="Polar residues" evidence="1">
    <location>
        <begin position="1"/>
        <end position="24"/>
    </location>
</feature>
<reference evidence="3" key="1">
    <citation type="submission" date="2022-07" db="EMBL/GenBank/DDBJ databases">
        <authorList>
            <person name="Trinca V."/>
            <person name="Uliana J.V.C."/>
            <person name="Torres T.T."/>
            <person name="Ward R.J."/>
            <person name="Monesi N."/>
        </authorList>
    </citation>
    <scope>NUCLEOTIDE SEQUENCE</scope>
    <source>
        <strain evidence="3">HSMRA1968</strain>
        <tissue evidence="3">Whole embryos</tissue>
    </source>
</reference>
<dbReference type="Proteomes" id="UP001151699">
    <property type="component" value="Unassembled WGS sequence"/>
</dbReference>
<dbReference type="InterPro" id="IPR019314">
    <property type="entry name" value="BORCS6"/>
</dbReference>
<sequence>MDLPSTSTDQTMTLRSNPFQPSASDENDDDDIPPEMSASYSEISFHGVPENYEQSILDSSSDYLDNSLKSPPRPSTLGYGKREPLFPLEGTVSVDGSMTSFVAENLEYKIKLASPVLRKGLLRYKTATTQPSQSIFPDSSLTNSRTSTPNQSHIVPRQFIQQSQIQQQQQIDIDCLNDIEIEAQYLAASVDNLTENLCNLLHSISSITADNVECYKNSVNTLTDCMDSNIKSMYTIMAKTEEISNSMRSTVQLSSRIREIRRLVDMMEINV</sequence>
<comment type="caution">
    <text evidence="3">The sequence shown here is derived from an EMBL/GenBank/DDBJ whole genome shotgun (WGS) entry which is preliminary data.</text>
</comment>
<dbReference type="InterPro" id="IPR046465">
    <property type="entry name" value="BORCS6_C"/>
</dbReference>
<organism evidence="3 4">
    <name type="scientific">Pseudolycoriella hygida</name>
    <dbReference type="NCBI Taxonomy" id="35572"/>
    <lineage>
        <taxon>Eukaryota</taxon>
        <taxon>Metazoa</taxon>
        <taxon>Ecdysozoa</taxon>
        <taxon>Arthropoda</taxon>
        <taxon>Hexapoda</taxon>
        <taxon>Insecta</taxon>
        <taxon>Pterygota</taxon>
        <taxon>Neoptera</taxon>
        <taxon>Endopterygota</taxon>
        <taxon>Diptera</taxon>
        <taxon>Nematocera</taxon>
        <taxon>Sciaroidea</taxon>
        <taxon>Sciaridae</taxon>
        <taxon>Pseudolycoriella</taxon>
    </lineage>
</organism>
<dbReference type="PANTHER" id="PTHR13440:SF7">
    <property type="entry name" value="BLOC-1 RELATED COMPLEX SUBUNIT 6"/>
    <property type="match status" value="1"/>
</dbReference>
<dbReference type="AlphaFoldDB" id="A0A9Q0MLV5"/>
<dbReference type="GO" id="GO:0032418">
    <property type="term" value="P:lysosome localization"/>
    <property type="evidence" value="ECO:0007669"/>
    <property type="project" value="TreeGrafter"/>
</dbReference>
<gene>
    <name evidence="3" type="primary">Borcs6</name>
    <name evidence="3" type="ORF">Bhyg_15526</name>
</gene>
<dbReference type="EMBL" id="WJQU01001785">
    <property type="protein sequence ID" value="KAJ6633700.1"/>
    <property type="molecule type" value="Genomic_DNA"/>
</dbReference>
<feature type="region of interest" description="Disordered" evidence="1">
    <location>
        <begin position="1"/>
        <end position="42"/>
    </location>
</feature>
<name>A0A9Q0MLV5_9DIPT</name>
<evidence type="ECO:0000259" key="2">
    <source>
        <dbReference type="Pfam" id="PF10157"/>
    </source>
</evidence>
<proteinExistence type="predicted"/>
<accession>A0A9Q0MLV5</accession>
<dbReference type="OrthoDB" id="21270at2759"/>
<dbReference type="GO" id="GO:0099078">
    <property type="term" value="C:BORC complex"/>
    <property type="evidence" value="ECO:0007669"/>
    <property type="project" value="TreeGrafter"/>
</dbReference>
<feature type="domain" description="BLOC-1-related complex subunit 6 C-terminal helix" evidence="2">
    <location>
        <begin position="170"/>
        <end position="268"/>
    </location>
</feature>
<feature type="region of interest" description="Disordered" evidence="1">
    <location>
        <begin position="63"/>
        <end position="82"/>
    </location>
</feature>
<keyword evidence="4" id="KW-1185">Reference proteome</keyword>
<dbReference type="Pfam" id="PF10157">
    <property type="entry name" value="BORCS6"/>
    <property type="match status" value="1"/>
</dbReference>
<protein>
    <submittedName>
        <fullName evidence="3">BLOC-1-related complex subunit 6</fullName>
    </submittedName>
</protein>
<evidence type="ECO:0000313" key="4">
    <source>
        <dbReference type="Proteomes" id="UP001151699"/>
    </source>
</evidence>
<evidence type="ECO:0000256" key="1">
    <source>
        <dbReference type="SAM" id="MobiDB-lite"/>
    </source>
</evidence>
<evidence type="ECO:0000313" key="3">
    <source>
        <dbReference type="EMBL" id="KAJ6633700.1"/>
    </source>
</evidence>